<organism evidence="2 3">
    <name type="scientific">Phyllostomus discolor</name>
    <name type="common">pale spear-nosed bat</name>
    <dbReference type="NCBI Taxonomy" id="89673"/>
    <lineage>
        <taxon>Eukaryota</taxon>
        <taxon>Metazoa</taxon>
        <taxon>Chordata</taxon>
        <taxon>Craniata</taxon>
        <taxon>Vertebrata</taxon>
        <taxon>Euteleostomi</taxon>
        <taxon>Mammalia</taxon>
        <taxon>Eutheria</taxon>
        <taxon>Laurasiatheria</taxon>
        <taxon>Chiroptera</taxon>
        <taxon>Yangochiroptera</taxon>
        <taxon>Phyllostomidae</taxon>
        <taxon>Phyllostominae</taxon>
        <taxon>Phyllostomus</taxon>
    </lineage>
</organism>
<evidence type="ECO:0000313" key="2">
    <source>
        <dbReference type="EMBL" id="KAF6094658.1"/>
    </source>
</evidence>
<comment type="caution">
    <text evidence="2">The sequence shown here is derived from an EMBL/GenBank/DDBJ whole genome shotgun (WGS) entry which is preliminary data.</text>
</comment>
<name>A0A833ZKN1_9CHIR</name>
<evidence type="ECO:0000313" key="3">
    <source>
        <dbReference type="Proteomes" id="UP000664940"/>
    </source>
</evidence>
<feature type="region of interest" description="Disordered" evidence="1">
    <location>
        <begin position="1"/>
        <end position="21"/>
    </location>
</feature>
<dbReference type="EMBL" id="JABVXQ010000008">
    <property type="protein sequence ID" value="KAF6094658.1"/>
    <property type="molecule type" value="Genomic_DNA"/>
</dbReference>
<proteinExistence type="predicted"/>
<sequence>MTLGAGPASRPLPPMGRGGPAAHQLILTSLARGAVCRHQGRSGEGSTLSLPPGVGGLGPMCRESSREEGSAACGGGGRCRSTLGRPTAWFRNVAVGTRARCARPSPHPLSVDSCSSFETQLQRPLSPGQACLHPSRGTLLSALASSPLPPTVGPALGDL</sequence>
<dbReference type="Proteomes" id="UP000664940">
    <property type="component" value="Unassembled WGS sequence"/>
</dbReference>
<gene>
    <name evidence="2" type="ORF">HJG60_011768</name>
</gene>
<reference evidence="2 3" key="1">
    <citation type="journal article" date="2020" name="Nature">
        <title>Six reference-quality genomes reveal evolution of bat adaptations.</title>
        <authorList>
            <person name="Jebb D."/>
            <person name="Huang Z."/>
            <person name="Pippel M."/>
            <person name="Hughes G.M."/>
            <person name="Lavrichenko K."/>
            <person name="Devanna P."/>
            <person name="Winkler S."/>
            <person name="Jermiin L.S."/>
            <person name="Skirmuntt E.C."/>
            <person name="Katzourakis A."/>
            <person name="Burkitt-Gray L."/>
            <person name="Ray D.A."/>
            <person name="Sullivan K.A.M."/>
            <person name="Roscito J.G."/>
            <person name="Kirilenko B.M."/>
            <person name="Davalos L.M."/>
            <person name="Corthals A.P."/>
            <person name="Power M.L."/>
            <person name="Jones G."/>
            <person name="Ransome R.D."/>
            <person name="Dechmann D.K.N."/>
            <person name="Locatelli A.G."/>
            <person name="Puechmaille S.J."/>
            <person name="Fedrigo O."/>
            <person name="Jarvis E.D."/>
            <person name="Hiller M."/>
            <person name="Vernes S.C."/>
            <person name="Myers E.W."/>
            <person name="Teeling E.C."/>
        </authorList>
    </citation>
    <scope>NUCLEOTIDE SEQUENCE [LARGE SCALE GENOMIC DNA]</scope>
    <source>
        <strain evidence="2">Bat1K_MPI-CBG_1</strain>
    </source>
</reference>
<evidence type="ECO:0000256" key="1">
    <source>
        <dbReference type="SAM" id="MobiDB-lite"/>
    </source>
</evidence>
<accession>A0A833ZKN1</accession>
<protein>
    <submittedName>
        <fullName evidence="2">Uncharacterized protein</fullName>
    </submittedName>
</protein>
<dbReference type="AlphaFoldDB" id="A0A833ZKN1"/>